<dbReference type="KEGG" id="zal:AZF00_11405"/>
<gene>
    <name evidence="1" type="ORF">AZF00_11405</name>
</gene>
<accession>A0A127M6K7</accession>
<evidence type="ECO:0000313" key="2">
    <source>
        <dbReference type="Proteomes" id="UP000074119"/>
    </source>
</evidence>
<evidence type="ECO:0000313" key="1">
    <source>
        <dbReference type="EMBL" id="AMO68869.1"/>
    </source>
</evidence>
<sequence length="245" mass="28468">MTWKQFKTLVFSGILSIYCSQTWSAEAHNSQSGFLDFNVYPYLSDVDNDSVFTLNIAATLPKRFSYFSLLNIGNQPADKELGDTSNYYTEQNIRWQIHDSSPLDLTVQYNMRSGEDNDRLRFGIRWRINDSPALQSFFAKINLSYAVNLHAIQIDDSDARVWQLEHSFALRFPCLSDRLYLAGFIDHTFNEDLARQIPSNPVVAEAQLGYRLIENLYIVSEYRLNEYRRSDVNNLAIGVEYKIKW</sequence>
<dbReference type="RefSeq" id="WP_062383795.1">
    <property type="nucleotide sequence ID" value="NZ_CP014544.1"/>
</dbReference>
<dbReference type="SUPFAM" id="SSF111364">
    <property type="entry name" value="Tsx-like channel"/>
    <property type="match status" value="1"/>
</dbReference>
<organism evidence="1 2">
    <name type="scientific">Zhongshania aliphaticivorans</name>
    <dbReference type="NCBI Taxonomy" id="1470434"/>
    <lineage>
        <taxon>Bacteria</taxon>
        <taxon>Pseudomonadati</taxon>
        <taxon>Pseudomonadota</taxon>
        <taxon>Gammaproteobacteria</taxon>
        <taxon>Cellvibrionales</taxon>
        <taxon>Spongiibacteraceae</taxon>
        <taxon>Zhongshania</taxon>
    </lineage>
</organism>
<dbReference type="AlphaFoldDB" id="A0A127M6K7"/>
<dbReference type="EMBL" id="CP014544">
    <property type="protein sequence ID" value="AMO68869.1"/>
    <property type="molecule type" value="Genomic_DNA"/>
</dbReference>
<reference evidence="1 2" key="1">
    <citation type="submission" date="2015-12" db="EMBL/GenBank/DDBJ databases">
        <authorList>
            <person name="Shamseldin A."/>
            <person name="Moawad H."/>
            <person name="Abd El-Rahim W.M."/>
            <person name="Sadowsky M.J."/>
        </authorList>
    </citation>
    <scope>NUCLEOTIDE SEQUENCE [LARGE SCALE GENOMIC DNA]</scope>
    <source>
        <strain evidence="1 2">SM2</strain>
    </source>
</reference>
<name>A0A127M6K7_9GAMM</name>
<protein>
    <submittedName>
        <fullName evidence="1">Uncharacterized protein</fullName>
    </submittedName>
</protein>
<dbReference type="Proteomes" id="UP000074119">
    <property type="component" value="Chromosome"/>
</dbReference>
<dbReference type="GO" id="GO:0009279">
    <property type="term" value="C:cell outer membrane"/>
    <property type="evidence" value="ECO:0007669"/>
    <property type="project" value="InterPro"/>
</dbReference>
<proteinExistence type="predicted"/>
<dbReference type="InterPro" id="IPR036777">
    <property type="entry name" value="Channel_Tsx-like_sf"/>
</dbReference>